<evidence type="ECO:0000256" key="7">
    <source>
        <dbReference type="ARBA" id="ARBA00023010"/>
    </source>
</evidence>
<comment type="function">
    <text evidence="9">Part of the twin-arginine translocation (Tat) system that transports large folded proteins containing a characteristic twin-arginine motif in their signal peptide across membranes. TatA could form the protein-conducting channel of the Tat system.</text>
</comment>
<dbReference type="Proteomes" id="UP000321049">
    <property type="component" value="Unassembled WGS sequence"/>
</dbReference>
<accession>A0A511JH88</accession>
<organism evidence="11 12">
    <name type="scientific">Cellulomonas terrae</name>
    <dbReference type="NCBI Taxonomy" id="311234"/>
    <lineage>
        <taxon>Bacteria</taxon>
        <taxon>Bacillati</taxon>
        <taxon>Actinomycetota</taxon>
        <taxon>Actinomycetes</taxon>
        <taxon>Micrococcales</taxon>
        <taxon>Cellulomonadaceae</taxon>
        <taxon>Cellulomonas</taxon>
    </lineage>
</organism>
<keyword evidence="4 9" id="KW-0812">Transmembrane</keyword>
<evidence type="ECO:0000256" key="3">
    <source>
        <dbReference type="ARBA" id="ARBA00022475"/>
    </source>
</evidence>
<comment type="similarity">
    <text evidence="9">Belongs to the TatA/E family.</text>
</comment>
<feature type="region of interest" description="Disordered" evidence="10">
    <location>
        <begin position="47"/>
        <end position="103"/>
    </location>
</feature>
<keyword evidence="12" id="KW-1185">Reference proteome</keyword>
<dbReference type="InterPro" id="IPR003369">
    <property type="entry name" value="TatA/B/E"/>
</dbReference>
<evidence type="ECO:0000256" key="1">
    <source>
        <dbReference type="ARBA" id="ARBA00004162"/>
    </source>
</evidence>
<keyword evidence="3 9" id="KW-1003">Cell membrane</keyword>
<dbReference type="AlphaFoldDB" id="A0A511JH88"/>
<dbReference type="PANTHER" id="PTHR42982:SF8">
    <property type="entry name" value="SEC-INDEPENDENT PROTEIN TRANSLOCASE PROTEIN TATA"/>
    <property type="match status" value="1"/>
</dbReference>
<dbReference type="PANTHER" id="PTHR42982">
    <property type="entry name" value="SEC-INDEPENDENT PROTEIN TRANSLOCASE PROTEIN TATA"/>
    <property type="match status" value="1"/>
</dbReference>
<evidence type="ECO:0000256" key="8">
    <source>
        <dbReference type="ARBA" id="ARBA00023136"/>
    </source>
</evidence>
<comment type="subunit">
    <text evidence="9">The Tat system comprises two distinct complexes: a TatABC complex, containing multiple copies of TatA, TatB and TatC subunits, and a separate TatA complex, containing only TatA subunits. Substrates initially bind to the TatABC complex, which probably triggers association of the separate TatA complex to form the active translocon.</text>
</comment>
<evidence type="ECO:0000256" key="6">
    <source>
        <dbReference type="ARBA" id="ARBA00022989"/>
    </source>
</evidence>
<comment type="caution">
    <text evidence="11">The sequence shown here is derived from an EMBL/GenBank/DDBJ whole genome shotgun (WGS) entry which is preliminary data.</text>
</comment>
<keyword evidence="5 9" id="KW-0653">Protein transport</keyword>
<sequence length="103" mass="10853">MRNISAWHVIIVVLVVVLLFGAKRLPDLAKSVGQSMKIFKHEVKDLRDDDAPATTTTATPPVAPPGVTAVGAPPAVPPTVEPQYVTPVRPTTEPTEGNAPPKA</sequence>
<dbReference type="HAMAP" id="MF_00236">
    <property type="entry name" value="TatA_E"/>
    <property type="match status" value="1"/>
</dbReference>
<dbReference type="NCBIfam" id="NF001854">
    <property type="entry name" value="PRK00575.1"/>
    <property type="match status" value="1"/>
</dbReference>
<evidence type="ECO:0000256" key="9">
    <source>
        <dbReference type="HAMAP-Rule" id="MF_00236"/>
    </source>
</evidence>
<evidence type="ECO:0000256" key="4">
    <source>
        <dbReference type="ARBA" id="ARBA00022692"/>
    </source>
</evidence>
<dbReference type="GO" id="GO:0043953">
    <property type="term" value="P:protein transport by the Tat complex"/>
    <property type="evidence" value="ECO:0007669"/>
    <property type="project" value="UniProtKB-UniRule"/>
</dbReference>
<evidence type="ECO:0000256" key="10">
    <source>
        <dbReference type="SAM" id="MobiDB-lite"/>
    </source>
</evidence>
<dbReference type="EMBL" id="BJWH01000002">
    <property type="protein sequence ID" value="GEL97199.1"/>
    <property type="molecule type" value="Genomic_DNA"/>
</dbReference>
<dbReference type="GO" id="GO:0008320">
    <property type="term" value="F:protein transmembrane transporter activity"/>
    <property type="evidence" value="ECO:0007669"/>
    <property type="project" value="UniProtKB-UniRule"/>
</dbReference>
<evidence type="ECO:0000256" key="5">
    <source>
        <dbReference type="ARBA" id="ARBA00022927"/>
    </source>
</evidence>
<keyword evidence="7 9" id="KW-0811">Translocation</keyword>
<dbReference type="Pfam" id="PF02416">
    <property type="entry name" value="TatA_B_E"/>
    <property type="match status" value="1"/>
</dbReference>
<evidence type="ECO:0000256" key="2">
    <source>
        <dbReference type="ARBA" id="ARBA00022448"/>
    </source>
</evidence>
<name>A0A511JH88_9CELL</name>
<dbReference type="Gene3D" id="1.20.5.3310">
    <property type="match status" value="1"/>
</dbReference>
<dbReference type="InterPro" id="IPR006312">
    <property type="entry name" value="TatA/E"/>
</dbReference>
<evidence type="ECO:0000313" key="12">
    <source>
        <dbReference type="Proteomes" id="UP000321049"/>
    </source>
</evidence>
<gene>
    <name evidence="9" type="primary">tatA</name>
    <name evidence="11" type="ORF">CTE05_07460</name>
</gene>
<dbReference type="NCBIfam" id="TIGR01411">
    <property type="entry name" value="tatAE"/>
    <property type="match status" value="1"/>
</dbReference>
<keyword evidence="2 9" id="KW-0813">Transport</keyword>
<proteinExistence type="inferred from homology"/>
<evidence type="ECO:0000313" key="11">
    <source>
        <dbReference type="EMBL" id="GEL97199.1"/>
    </source>
</evidence>
<reference evidence="11 12" key="1">
    <citation type="submission" date="2019-07" db="EMBL/GenBank/DDBJ databases">
        <title>Whole genome shotgun sequence of Cellulomonas terrae NBRC 100819.</title>
        <authorList>
            <person name="Hosoyama A."/>
            <person name="Uohara A."/>
            <person name="Ohji S."/>
            <person name="Ichikawa N."/>
        </authorList>
    </citation>
    <scope>NUCLEOTIDE SEQUENCE [LARGE SCALE GENOMIC DNA]</scope>
    <source>
        <strain evidence="11 12">NBRC 100819</strain>
    </source>
</reference>
<feature type="transmembrane region" description="Helical" evidence="9">
    <location>
        <begin position="6"/>
        <end position="22"/>
    </location>
</feature>
<comment type="subcellular location">
    <subcellularLocation>
        <location evidence="1 9">Cell membrane</location>
        <topology evidence="1 9">Single-pass membrane protein</topology>
    </subcellularLocation>
</comment>
<keyword evidence="6 9" id="KW-1133">Transmembrane helix</keyword>
<feature type="compositionally biased region" description="Low complexity" evidence="10">
    <location>
        <begin position="52"/>
        <end position="73"/>
    </location>
</feature>
<keyword evidence="8 9" id="KW-0472">Membrane</keyword>
<feature type="compositionally biased region" description="Low complexity" evidence="10">
    <location>
        <begin position="85"/>
        <end position="96"/>
    </location>
</feature>
<protein>
    <recommendedName>
        <fullName evidence="9">Sec-independent protein translocase protein TatA</fullName>
    </recommendedName>
</protein>
<dbReference type="GO" id="GO:0033281">
    <property type="term" value="C:TAT protein transport complex"/>
    <property type="evidence" value="ECO:0007669"/>
    <property type="project" value="UniProtKB-UniRule"/>
</dbReference>